<evidence type="ECO:0000313" key="4">
    <source>
        <dbReference type="Proteomes" id="UP000605986"/>
    </source>
</evidence>
<dbReference type="AlphaFoldDB" id="A0A8H4KCS7"/>
<evidence type="ECO:0000313" key="3">
    <source>
        <dbReference type="EMBL" id="KAF4446589.1"/>
    </source>
</evidence>
<feature type="region of interest" description="Disordered" evidence="1">
    <location>
        <begin position="236"/>
        <end position="258"/>
    </location>
</feature>
<comment type="caution">
    <text evidence="3">The sequence shown here is derived from an EMBL/GenBank/DDBJ whole genome shotgun (WGS) entry which is preliminary data.</text>
</comment>
<proteinExistence type="predicted"/>
<keyword evidence="4" id="KW-1185">Reference proteome</keyword>
<gene>
    <name evidence="3" type="ORF">F53441_9816</name>
</gene>
<feature type="chain" id="PRO_5034000354" evidence="2">
    <location>
        <begin position="18"/>
        <end position="258"/>
    </location>
</feature>
<sequence>MKLSNAVLPLLASQATAQLVEIQIGDTARLDLMRQAAEASARGDYAKAAELRELFQNPSAEQKVQWNTDCRVSHKFEAEIYSVKDPTHAPKEIAWAMKFLDEHWKTDDGGDLPYPGDFDRFMHRDGFRVMRIDYKKLPWAVRKYHEELVKEGKQMERKFIAELDGSAFFAPGVVTWLAPLFAGSHVVPGKNACEDDLMDFGNWQNTKTMSSSYKYTFSYVSKFQVGERITIELAAQRASKEGDAKKPEGTEETEVGEL</sequence>
<reference evidence="3" key="1">
    <citation type="submission" date="2020-01" db="EMBL/GenBank/DDBJ databases">
        <title>Identification and distribution of gene clusters putatively required for synthesis of sphingolipid metabolism inhibitors in phylogenetically diverse species of the filamentous fungus Fusarium.</title>
        <authorList>
            <person name="Kim H.-S."/>
            <person name="Busman M."/>
            <person name="Brown D.W."/>
            <person name="Divon H."/>
            <person name="Uhlig S."/>
            <person name="Proctor R.H."/>
        </authorList>
    </citation>
    <scope>NUCLEOTIDE SEQUENCE</scope>
    <source>
        <strain evidence="3">NRRL 53441</strain>
    </source>
</reference>
<name>A0A8H4KCS7_9HYPO</name>
<feature type="compositionally biased region" description="Basic and acidic residues" evidence="1">
    <location>
        <begin position="238"/>
        <end position="249"/>
    </location>
</feature>
<keyword evidence="2" id="KW-0732">Signal</keyword>
<dbReference type="Proteomes" id="UP000605986">
    <property type="component" value="Unassembled WGS sequence"/>
</dbReference>
<dbReference type="OrthoDB" id="4359806at2759"/>
<protein>
    <submittedName>
        <fullName evidence="3">Uncharacterized protein</fullName>
    </submittedName>
</protein>
<evidence type="ECO:0000256" key="2">
    <source>
        <dbReference type="SAM" id="SignalP"/>
    </source>
</evidence>
<accession>A0A8H4KCS7</accession>
<organism evidence="3 4">
    <name type="scientific">Fusarium austroafricanum</name>
    <dbReference type="NCBI Taxonomy" id="2364996"/>
    <lineage>
        <taxon>Eukaryota</taxon>
        <taxon>Fungi</taxon>
        <taxon>Dikarya</taxon>
        <taxon>Ascomycota</taxon>
        <taxon>Pezizomycotina</taxon>
        <taxon>Sordariomycetes</taxon>
        <taxon>Hypocreomycetidae</taxon>
        <taxon>Hypocreales</taxon>
        <taxon>Nectriaceae</taxon>
        <taxon>Fusarium</taxon>
        <taxon>Fusarium concolor species complex</taxon>
    </lineage>
</organism>
<dbReference type="EMBL" id="JAADJG010000449">
    <property type="protein sequence ID" value="KAF4446589.1"/>
    <property type="molecule type" value="Genomic_DNA"/>
</dbReference>
<feature type="signal peptide" evidence="2">
    <location>
        <begin position="1"/>
        <end position="17"/>
    </location>
</feature>
<evidence type="ECO:0000256" key="1">
    <source>
        <dbReference type="SAM" id="MobiDB-lite"/>
    </source>
</evidence>